<keyword evidence="17" id="KW-1185">Reference proteome</keyword>
<keyword evidence="7" id="KW-0547">Nucleotide-binding</keyword>
<dbReference type="RefSeq" id="WP_380688379.1">
    <property type="nucleotide sequence ID" value="NZ_JBHRSS010000003.1"/>
</dbReference>
<feature type="domain" description="ABC transporter" evidence="14">
    <location>
        <begin position="346"/>
        <end position="592"/>
    </location>
</feature>
<protein>
    <recommendedName>
        <fullName evidence="11">ABC-type dipeptide transporter</fullName>
        <ecNumber evidence="11">7.4.2.9</ecNumber>
    </recommendedName>
</protein>
<evidence type="ECO:0000256" key="6">
    <source>
        <dbReference type="ARBA" id="ARBA00022692"/>
    </source>
</evidence>
<dbReference type="PANTHER" id="PTHR43297">
    <property type="entry name" value="OLIGOPEPTIDE TRANSPORT ATP-BINDING PROTEIN APPD"/>
    <property type="match status" value="1"/>
</dbReference>
<dbReference type="InterPro" id="IPR017871">
    <property type="entry name" value="ABC_transporter-like_CS"/>
</dbReference>
<evidence type="ECO:0000313" key="16">
    <source>
        <dbReference type="EMBL" id="MFC3103903.1"/>
    </source>
</evidence>
<evidence type="ECO:0000259" key="15">
    <source>
        <dbReference type="PROSITE" id="PS50928"/>
    </source>
</evidence>
<dbReference type="EC" id="7.4.2.9" evidence="11"/>
<dbReference type="EMBL" id="JBHRSS010000003">
    <property type="protein sequence ID" value="MFC3103903.1"/>
    <property type="molecule type" value="Genomic_DNA"/>
</dbReference>
<evidence type="ECO:0000256" key="2">
    <source>
        <dbReference type="ARBA" id="ARBA00004651"/>
    </source>
</evidence>
<comment type="subcellular location">
    <subcellularLocation>
        <location evidence="1">Cell inner membrane</location>
        <topology evidence="1">Peripheral membrane protein</topology>
    </subcellularLocation>
    <subcellularLocation>
        <location evidence="2 13">Cell membrane</location>
        <topology evidence="2 13">Multi-pass membrane protein</topology>
    </subcellularLocation>
</comment>
<feature type="domain" description="ABC transmembrane type-1" evidence="15">
    <location>
        <begin position="109"/>
        <end position="303"/>
    </location>
</feature>
<feature type="transmembrane region" description="Helical" evidence="13">
    <location>
        <begin position="111"/>
        <end position="135"/>
    </location>
</feature>
<dbReference type="SMART" id="SM00382">
    <property type="entry name" value="AAA"/>
    <property type="match status" value="1"/>
</dbReference>
<dbReference type="Proteomes" id="UP001595462">
    <property type="component" value="Unassembled WGS sequence"/>
</dbReference>
<keyword evidence="4 13" id="KW-0813">Transport</keyword>
<dbReference type="Pfam" id="PF00005">
    <property type="entry name" value="ABC_tran"/>
    <property type="match status" value="1"/>
</dbReference>
<evidence type="ECO:0000256" key="13">
    <source>
        <dbReference type="RuleBase" id="RU363032"/>
    </source>
</evidence>
<evidence type="ECO:0000256" key="4">
    <source>
        <dbReference type="ARBA" id="ARBA00022448"/>
    </source>
</evidence>
<keyword evidence="5" id="KW-1003">Cell membrane</keyword>
<comment type="caution">
    <text evidence="16">The sequence shown here is derived from an EMBL/GenBank/DDBJ whole genome shotgun (WGS) entry which is preliminary data.</text>
</comment>
<evidence type="ECO:0000256" key="12">
    <source>
        <dbReference type="ARBA" id="ARBA00047356"/>
    </source>
</evidence>
<dbReference type="InterPro" id="IPR003593">
    <property type="entry name" value="AAA+_ATPase"/>
</dbReference>
<evidence type="ECO:0000256" key="7">
    <source>
        <dbReference type="ARBA" id="ARBA00022741"/>
    </source>
</evidence>
<dbReference type="InterPro" id="IPR013563">
    <property type="entry name" value="Oligopep_ABC_C"/>
</dbReference>
<keyword evidence="8" id="KW-0067">ATP-binding</keyword>
<comment type="similarity">
    <text evidence="13">Belongs to the binding-protein-dependent transport system permease family.</text>
</comment>
<evidence type="ECO:0000256" key="9">
    <source>
        <dbReference type="ARBA" id="ARBA00022989"/>
    </source>
</evidence>
<sequence>MASSSETVSTAAVPRLGLRTRLSHFWRPFRQASRTSRLLIFLGLAIVVFFAVVALIGPSLYGIGATEYRLETAPGQFQSIPRLAPPSDAYPLGTTRDGFDVMARIIGGAKLALLVMLLAVSIAMLVGVTVGLASGYRGGPVDRTLVTVMDAIYAFPPLVLAIIISFILAAYISPGVFSAAAAVGVVYIPQYFRVVRNQTLAIKQESFVEAARSLGARDSIILGRYVFFNVVHTVPVILTLNAADAILTLAALGFLGYGVQPPTPEWGYDISQAITDVSAGIWWTAFWPGLAIVLLVTGLTLIGEGLNDVINPLLRSRGTSGPRMPRRQKLSADAMSAPAKTAAASVRELRVGYRTPDGPLWAVDGVNFDIAPGESLGLVGESGCGKSTLGRALMQLMPPGGATYGSVSIGGEELIGASARRLRQRRGEDISLIFQEPMTRLNPLMRISDHFVEMIRTHKPRTSKKQARAMARAALSQMGVPPTRADHYPHEFSGGMRQRVMIALGIVLRPNLLVADEPTTSLDVIVESQILDILDDLRGKEGAGLLLITHNLGIVAETCDRVAVMYAGKIVEIGPVDQIFTDPKHPYTRGLLASTISLDTTELHSIPGYPPNLLDPPPGCRFAARCPYVMDRCRDAEPVLTEANAGQQVACYLYPGAGAEVPADITPPSGHPQVTGV</sequence>
<gene>
    <name evidence="16" type="ORF">ACFOSU_08360</name>
</gene>
<evidence type="ECO:0000256" key="3">
    <source>
        <dbReference type="ARBA" id="ARBA00005417"/>
    </source>
</evidence>
<evidence type="ECO:0000259" key="14">
    <source>
        <dbReference type="PROSITE" id="PS50893"/>
    </source>
</evidence>
<dbReference type="InterPro" id="IPR003439">
    <property type="entry name" value="ABC_transporter-like_ATP-bd"/>
</dbReference>
<comment type="catalytic activity">
    <reaction evidence="12">
        <text>a dipeptide(out) + ATP + H2O = a dipeptide(in) + ADP + phosphate + H(+)</text>
        <dbReference type="Rhea" id="RHEA:23120"/>
        <dbReference type="ChEBI" id="CHEBI:15377"/>
        <dbReference type="ChEBI" id="CHEBI:15378"/>
        <dbReference type="ChEBI" id="CHEBI:30616"/>
        <dbReference type="ChEBI" id="CHEBI:43474"/>
        <dbReference type="ChEBI" id="CHEBI:90799"/>
        <dbReference type="ChEBI" id="CHEBI:456216"/>
        <dbReference type="EC" id="7.4.2.9"/>
    </reaction>
</comment>
<evidence type="ECO:0000313" key="17">
    <source>
        <dbReference type="Proteomes" id="UP001595462"/>
    </source>
</evidence>
<dbReference type="PROSITE" id="PS00211">
    <property type="entry name" value="ABC_TRANSPORTER_1"/>
    <property type="match status" value="1"/>
</dbReference>
<feature type="transmembrane region" description="Helical" evidence="13">
    <location>
        <begin position="38"/>
        <end position="61"/>
    </location>
</feature>
<dbReference type="CDD" id="cd06261">
    <property type="entry name" value="TM_PBP2"/>
    <property type="match status" value="1"/>
</dbReference>
<evidence type="ECO:0000256" key="8">
    <source>
        <dbReference type="ARBA" id="ARBA00022840"/>
    </source>
</evidence>
<dbReference type="InterPro" id="IPR000515">
    <property type="entry name" value="MetI-like"/>
</dbReference>
<dbReference type="InterPro" id="IPR035906">
    <property type="entry name" value="MetI-like_sf"/>
</dbReference>
<evidence type="ECO:0000256" key="10">
    <source>
        <dbReference type="ARBA" id="ARBA00023136"/>
    </source>
</evidence>
<feature type="transmembrane region" description="Helical" evidence="13">
    <location>
        <begin position="226"/>
        <end position="259"/>
    </location>
</feature>
<organism evidence="16 17">
    <name type="scientific">Salinisphaera aquimarina</name>
    <dbReference type="NCBI Taxonomy" id="2094031"/>
    <lineage>
        <taxon>Bacteria</taxon>
        <taxon>Pseudomonadati</taxon>
        <taxon>Pseudomonadota</taxon>
        <taxon>Gammaproteobacteria</taxon>
        <taxon>Salinisphaerales</taxon>
        <taxon>Salinisphaeraceae</taxon>
        <taxon>Salinisphaera</taxon>
    </lineage>
</organism>
<dbReference type="PROSITE" id="PS50928">
    <property type="entry name" value="ABC_TM1"/>
    <property type="match status" value="1"/>
</dbReference>
<keyword evidence="10 13" id="KW-0472">Membrane</keyword>
<dbReference type="InterPro" id="IPR050388">
    <property type="entry name" value="ABC_Ni/Peptide_Import"/>
</dbReference>
<dbReference type="PANTHER" id="PTHR43297:SF2">
    <property type="entry name" value="DIPEPTIDE TRANSPORT ATP-BINDING PROTEIN DPPD"/>
    <property type="match status" value="1"/>
</dbReference>
<keyword evidence="9 13" id="KW-1133">Transmembrane helix</keyword>
<keyword evidence="6 13" id="KW-0812">Transmembrane</keyword>
<dbReference type="Pfam" id="PF08352">
    <property type="entry name" value="oligo_HPY"/>
    <property type="match status" value="1"/>
</dbReference>
<feature type="transmembrane region" description="Helical" evidence="13">
    <location>
        <begin position="279"/>
        <end position="302"/>
    </location>
</feature>
<evidence type="ECO:0000256" key="11">
    <source>
        <dbReference type="ARBA" id="ARBA00038852"/>
    </source>
</evidence>
<evidence type="ECO:0000256" key="1">
    <source>
        <dbReference type="ARBA" id="ARBA00004417"/>
    </source>
</evidence>
<proteinExistence type="inferred from homology"/>
<name>A0ABV7EPV3_9GAMM</name>
<dbReference type="Pfam" id="PF00528">
    <property type="entry name" value="BPD_transp_1"/>
    <property type="match status" value="1"/>
</dbReference>
<evidence type="ECO:0000256" key="5">
    <source>
        <dbReference type="ARBA" id="ARBA00022475"/>
    </source>
</evidence>
<dbReference type="Gene3D" id="3.40.50.300">
    <property type="entry name" value="P-loop containing nucleotide triphosphate hydrolases"/>
    <property type="match status" value="1"/>
</dbReference>
<dbReference type="SUPFAM" id="SSF52540">
    <property type="entry name" value="P-loop containing nucleoside triphosphate hydrolases"/>
    <property type="match status" value="1"/>
</dbReference>
<dbReference type="InterPro" id="IPR027417">
    <property type="entry name" value="P-loop_NTPase"/>
</dbReference>
<dbReference type="Gene3D" id="1.10.3720.10">
    <property type="entry name" value="MetI-like"/>
    <property type="match status" value="1"/>
</dbReference>
<feature type="transmembrane region" description="Helical" evidence="13">
    <location>
        <begin position="155"/>
        <end position="188"/>
    </location>
</feature>
<dbReference type="CDD" id="cd03257">
    <property type="entry name" value="ABC_NikE_OppD_transporters"/>
    <property type="match status" value="1"/>
</dbReference>
<dbReference type="PROSITE" id="PS50893">
    <property type="entry name" value="ABC_TRANSPORTER_2"/>
    <property type="match status" value="1"/>
</dbReference>
<dbReference type="SUPFAM" id="SSF161098">
    <property type="entry name" value="MetI-like"/>
    <property type="match status" value="1"/>
</dbReference>
<accession>A0ABV7EPV3</accession>
<reference evidence="17" key="1">
    <citation type="journal article" date="2019" name="Int. J. Syst. Evol. Microbiol.">
        <title>The Global Catalogue of Microorganisms (GCM) 10K type strain sequencing project: providing services to taxonomists for standard genome sequencing and annotation.</title>
        <authorList>
            <consortium name="The Broad Institute Genomics Platform"/>
            <consortium name="The Broad Institute Genome Sequencing Center for Infectious Disease"/>
            <person name="Wu L."/>
            <person name="Ma J."/>
        </authorList>
    </citation>
    <scope>NUCLEOTIDE SEQUENCE [LARGE SCALE GENOMIC DNA]</scope>
    <source>
        <strain evidence="17">KCTC 52640</strain>
    </source>
</reference>
<comment type="similarity">
    <text evidence="3">Belongs to the ABC transporter superfamily.</text>
</comment>
<dbReference type="NCBIfam" id="TIGR01727">
    <property type="entry name" value="oligo_HPY"/>
    <property type="match status" value="1"/>
</dbReference>